<dbReference type="KEGG" id="acaf:CA12_38090"/>
<evidence type="ECO:0000313" key="3">
    <source>
        <dbReference type="EMBL" id="QDT17678.1"/>
    </source>
</evidence>
<evidence type="ECO:0000256" key="1">
    <source>
        <dbReference type="SAM" id="MobiDB-lite"/>
    </source>
</evidence>
<sequence precursor="true">MIRPAPLAVLALVLLGGGAIGCGGSDPAPAPAPETAPAPAPTAIDPAKGSPAATAAAAATEPGQPAPPRAKAPPPAAGRRGGEPSGYGEAIRRGLRAGHASVVRQSLPPGAVAAVGAFRRALVRAEPQERAAALQAVSTLADLIERQGTFLAATEAVQQGSTPGVRLPGWVAPALRAIAAGPAASADPATLTDAELIDGTVAELLKDPTFQRGLERWTVAEDVPLKPPESNADEPGQETVDVVTLRNPEGEEASIPVVASEGAWAPAILEATAPIWAAKADSAGGTGAAAVLAAAGPHLDAALAAKTQAAFDQALREATDAALAAAADPPAPVPDAQRVTVEFTRPLTARQAADLLALLESVTDDPARAVSRAAPRANGPGWRVTVGPVADVAAWLARVPPLAGAAVEGRTVTIAYEPPPAEPAPGGEAGGGVESGERAGAD</sequence>
<feature type="region of interest" description="Disordered" evidence="1">
    <location>
        <begin position="416"/>
        <end position="442"/>
    </location>
</feature>
<feature type="compositionally biased region" description="Pro residues" evidence="1">
    <location>
        <begin position="28"/>
        <end position="40"/>
    </location>
</feature>
<name>A0A517PE89_9PLAN</name>
<keyword evidence="4" id="KW-1185">Reference proteome</keyword>
<dbReference type="AlphaFoldDB" id="A0A517PE89"/>
<reference evidence="3 4" key="1">
    <citation type="submission" date="2019-02" db="EMBL/GenBank/DDBJ databases">
        <title>Deep-cultivation of Planctomycetes and their phenomic and genomic characterization uncovers novel biology.</title>
        <authorList>
            <person name="Wiegand S."/>
            <person name="Jogler M."/>
            <person name="Boedeker C."/>
            <person name="Pinto D."/>
            <person name="Vollmers J."/>
            <person name="Rivas-Marin E."/>
            <person name="Kohn T."/>
            <person name="Peeters S.H."/>
            <person name="Heuer A."/>
            <person name="Rast P."/>
            <person name="Oberbeckmann S."/>
            <person name="Bunk B."/>
            <person name="Jeske O."/>
            <person name="Meyerdierks A."/>
            <person name="Storesund J.E."/>
            <person name="Kallscheuer N."/>
            <person name="Luecker S."/>
            <person name="Lage O.M."/>
            <person name="Pohl T."/>
            <person name="Merkel B.J."/>
            <person name="Hornburger P."/>
            <person name="Mueller R.-W."/>
            <person name="Bruemmer F."/>
            <person name="Labrenz M."/>
            <person name="Spormann A.M."/>
            <person name="Op den Camp H."/>
            <person name="Overmann J."/>
            <person name="Amann R."/>
            <person name="Jetten M.S.M."/>
            <person name="Mascher T."/>
            <person name="Medema M.H."/>
            <person name="Devos D.P."/>
            <person name="Kaster A.-K."/>
            <person name="Ovreas L."/>
            <person name="Rohde M."/>
            <person name="Galperin M.Y."/>
            <person name="Jogler C."/>
        </authorList>
    </citation>
    <scope>NUCLEOTIDE SEQUENCE [LARGE SCALE GENOMIC DNA]</scope>
    <source>
        <strain evidence="3 4">CA12</strain>
    </source>
</reference>
<keyword evidence="2" id="KW-0732">Signal</keyword>
<feature type="compositionally biased region" description="Low complexity" evidence="1">
    <location>
        <begin position="41"/>
        <end position="63"/>
    </location>
</feature>
<feature type="region of interest" description="Disordered" evidence="1">
    <location>
        <begin position="26"/>
        <end position="89"/>
    </location>
</feature>
<dbReference type="Proteomes" id="UP000318741">
    <property type="component" value="Chromosome"/>
</dbReference>
<protein>
    <submittedName>
        <fullName evidence="3">Uncharacterized protein</fullName>
    </submittedName>
</protein>
<evidence type="ECO:0000256" key="2">
    <source>
        <dbReference type="SAM" id="SignalP"/>
    </source>
</evidence>
<dbReference type="PROSITE" id="PS51257">
    <property type="entry name" value="PROKAR_LIPOPROTEIN"/>
    <property type="match status" value="1"/>
</dbReference>
<feature type="compositionally biased region" description="Pro residues" evidence="1">
    <location>
        <begin position="64"/>
        <end position="76"/>
    </location>
</feature>
<evidence type="ECO:0000313" key="4">
    <source>
        <dbReference type="Proteomes" id="UP000318741"/>
    </source>
</evidence>
<dbReference type="EMBL" id="CP036265">
    <property type="protein sequence ID" value="QDT17678.1"/>
    <property type="molecule type" value="Genomic_DNA"/>
</dbReference>
<organism evidence="3 4">
    <name type="scientific">Alienimonas californiensis</name>
    <dbReference type="NCBI Taxonomy" id="2527989"/>
    <lineage>
        <taxon>Bacteria</taxon>
        <taxon>Pseudomonadati</taxon>
        <taxon>Planctomycetota</taxon>
        <taxon>Planctomycetia</taxon>
        <taxon>Planctomycetales</taxon>
        <taxon>Planctomycetaceae</taxon>
        <taxon>Alienimonas</taxon>
    </lineage>
</organism>
<accession>A0A517PE89</accession>
<dbReference type="RefSeq" id="WP_145360620.1">
    <property type="nucleotide sequence ID" value="NZ_CP036265.1"/>
</dbReference>
<feature type="signal peptide" evidence="2">
    <location>
        <begin position="1"/>
        <end position="21"/>
    </location>
</feature>
<feature type="chain" id="PRO_5021972162" evidence="2">
    <location>
        <begin position="22"/>
        <end position="442"/>
    </location>
</feature>
<gene>
    <name evidence="3" type="ORF">CA12_38090</name>
</gene>
<proteinExistence type="predicted"/>